<gene>
    <name evidence="2" type="ORF">GPECTOR_16g668</name>
</gene>
<sequence>MPSGAASALALLEPLSASAAFTAGGRGDYLDVGLPDPEEEARRARRRHRKRVARIVVDHWKAFAAQRLRELAARKHYHRRLLTAAWVAWQAETGAARARMRLAAVHDLKRAFLGLGRCVKAWSEAAKREAQLRSLQEHATEAILQRRSRACLRAWRWRCHYSADMRRRQLQAWYYWCFATLTRALRRWYRWAALRRAKAARAARMDKLHAAVLGRKVFTAWRRRRAYLSWKAAAAALAASFRRTWALRGVLAGWRAAATGCAAAREAASAALVSVAARLEANAAAEAFRTWRAFAAGRRFRRQRARYSLAYMRRWWQLVAMWSWRQQVARERHLHRCALIIAQVGSRVRMALAWSRWALAVEVLQGQRTAELRAIVLLRANWATWRALVEHRAVKRELTRMARQRVGRVVAAAALAVWRTRAAHWRGKAERWQRAVSWHRARALPRLLAGWRREAARLAYKAAAAEAAADHRRTVLLRRAVRVWKRYAWRQRMKGVVVEYHLARMAGVALHGWLGRTRYKARMELNRRRAVRHRYLTFLHSGLHAFRSAVQRRRDKLAAWADLARLHELCLQRRVLAAWRQSYLPATAAKRAVVRRAYLHWRLGLLRRALAGWRQVTARLAAKHEALRHAAGHAALRLLCRVLRGWSDAPALLAARREAKARRAAEAAATLAAARASRLLAAWRDVHSDLVMKRFQEARAAASWRHRLLTRALTCWALHLAHRRRRGLLHARADAALRLRRWRGAMEALAVNAVRRRASRRLCAVAEEHRRTGLLRRGVAALAYVPRDEGEHARPGVVRALSGRQARRLRRRAGYVPTHAAFAPR</sequence>
<reference evidence="3" key="1">
    <citation type="journal article" date="2016" name="Nat. Commun.">
        <title>The Gonium pectorale genome demonstrates co-option of cell cycle regulation during the evolution of multicellularity.</title>
        <authorList>
            <person name="Hanschen E.R."/>
            <person name="Marriage T.N."/>
            <person name="Ferris P.J."/>
            <person name="Hamaji T."/>
            <person name="Toyoda A."/>
            <person name="Fujiyama A."/>
            <person name="Neme R."/>
            <person name="Noguchi H."/>
            <person name="Minakuchi Y."/>
            <person name="Suzuki M."/>
            <person name="Kawai-Toyooka H."/>
            <person name="Smith D.R."/>
            <person name="Sparks H."/>
            <person name="Anderson J."/>
            <person name="Bakaric R."/>
            <person name="Luria V."/>
            <person name="Karger A."/>
            <person name="Kirschner M.W."/>
            <person name="Durand P.M."/>
            <person name="Michod R.E."/>
            <person name="Nozaki H."/>
            <person name="Olson B.J."/>
        </authorList>
    </citation>
    <scope>NUCLEOTIDE SEQUENCE [LARGE SCALE GENOMIC DNA]</scope>
    <source>
        <strain evidence="3">NIES-2863</strain>
    </source>
</reference>
<organism evidence="2 3">
    <name type="scientific">Gonium pectorale</name>
    <name type="common">Green alga</name>
    <dbReference type="NCBI Taxonomy" id="33097"/>
    <lineage>
        <taxon>Eukaryota</taxon>
        <taxon>Viridiplantae</taxon>
        <taxon>Chlorophyta</taxon>
        <taxon>core chlorophytes</taxon>
        <taxon>Chlorophyceae</taxon>
        <taxon>CS clade</taxon>
        <taxon>Chlamydomonadales</taxon>
        <taxon>Volvocaceae</taxon>
        <taxon>Gonium</taxon>
    </lineage>
</organism>
<dbReference type="GO" id="GO:0019902">
    <property type="term" value="F:phosphatase binding"/>
    <property type="evidence" value="ECO:0007669"/>
    <property type="project" value="TreeGrafter"/>
</dbReference>
<keyword evidence="1" id="KW-0732">Signal</keyword>
<evidence type="ECO:0000313" key="3">
    <source>
        <dbReference type="Proteomes" id="UP000075714"/>
    </source>
</evidence>
<accession>A0A150GKZ7</accession>
<dbReference type="AlphaFoldDB" id="A0A150GKZ7"/>
<dbReference type="EMBL" id="LSYV01000017">
    <property type="protein sequence ID" value="KXZ50493.1"/>
    <property type="molecule type" value="Genomic_DNA"/>
</dbReference>
<keyword evidence="3" id="KW-1185">Reference proteome</keyword>
<dbReference type="STRING" id="33097.A0A150GKZ7"/>
<feature type="chain" id="PRO_5007562174" description="Sfi1 spindle body domain-containing protein" evidence="1">
    <location>
        <begin position="20"/>
        <end position="825"/>
    </location>
</feature>
<dbReference type="PANTHER" id="PTHR22028">
    <property type="entry name" value="SFI1 SPINDLE BODY DOMAIN-CONTAINING PROTEIN-RELATED"/>
    <property type="match status" value="1"/>
</dbReference>
<protein>
    <recommendedName>
        <fullName evidence="4">Sfi1 spindle body domain-containing protein</fullName>
    </recommendedName>
</protein>
<dbReference type="InterPro" id="IPR052270">
    <property type="entry name" value="CACF_protein"/>
</dbReference>
<evidence type="ECO:0000256" key="1">
    <source>
        <dbReference type="SAM" id="SignalP"/>
    </source>
</evidence>
<feature type="signal peptide" evidence="1">
    <location>
        <begin position="1"/>
        <end position="19"/>
    </location>
</feature>
<name>A0A150GKZ7_GONPE</name>
<evidence type="ECO:0008006" key="4">
    <source>
        <dbReference type="Google" id="ProtNLM"/>
    </source>
</evidence>
<evidence type="ECO:0000313" key="2">
    <source>
        <dbReference type="EMBL" id="KXZ50493.1"/>
    </source>
</evidence>
<dbReference type="PANTHER" id="PTHR22028:SF9">
    <property type="entry name" value="SFI1 SPINDLE BODY DOMAIN-CONTAINING PROTEIN"/>
    <property type="match status" value="1"/>
</dbReference>
<dbReference type="Proteomes" id="UP000075714">
    <property type="component" value="Unassembled WGS sequence"/>
</dbReference>
<proteinExistence type="predicted"/>
<comment type="caution">
    <text evidence="2">The sequence shown here is derived from an EMBL/GenBank/DDBJ whole genome shotgun (WGS) entry which is preliminary data.</text>
</comment>
<dbReference type="OrthoDB" id="549859at2759"/>